<proteinExistence type="predicted"/>
<gene>
    <name evidence="2" type="ORF">TWF481_010729</name>
</gene>
<feature type="compositionally biased region" description="Basic and acidic residues" evidence="1">
    <location>
        <begin position="115"/>
        <end position="125"/>
    </location>
</feature>
<dbReference type="Proteomes" id="UP001370758">
    <property type="component" value="Unassembled WGS sequence"/>
</dbReference>
<organism evidence="2 3">
    <name type="scientific">Arthrobotrys musiformis</name>
    <dbReference type="NCBI Taxonomy" id="47236"/>
    <lineage>
        <taxon>Eukaryota</taxon>
        <taxon>Fungi</taxon>
        <taxon>Dikarya</taxon>
        <taxon>Ascomycota</taxon>
        <taxon>Pezizomycotina</taxon>
        <taxon>Orbiliomycetes</taxon>
        <taxon>Orbiliales</taxon>
        <taxon>Orbiliaceae</taxon>
        <taxon>Arthrobotrys</taxon>
    </lineage>
</organism>
<comment type="caution">
    <text evidence="2">The sequence shown here is derived from an EMBL/GenBank/DDBJ whole genome shotgun (WGS) entry which is preliminary data.</text>
</comment>
<evidence type="ECO:0000313" key="2">
    <source>
        <dbReference type="EMBL" id="KAK6500386.1"/>
    </source>
</evidence>
<sequence length="125" mass="13788">MGGGMDDTEQGIMAKRRGLHGRSEGPGAAPVRYAPVDDRVMISWVRLSSPSSSYNSLPAFSCLLLLHAYRSDSMTVVDSSLHKSGSTIESRILTLPLTLTVSEQDQQVTGRGLHRREEKCRRDEK</sequence>
<name>A0AAV9W3G8_9PEZI</name>
<accession>A0AAV9W3G8</accession>
<evidence type="ECO:0000256" key="1">
    <source>
        <dbReference type="SAM" id="MobiDB-lite"/>
    </source>
</evidence>
<evidence type="ECO:0000313" key="3">
    <source>
        <dbReference type="Proteomes" id="UP001370758"/>
    </source>
</evidence>
<dbReference type="EMBL" id="JAVHJL010000007">
    <property type="protein sequence ID" value="KAK6500386.1"/>
    <property type="molecule type" value="Genomic_DNA"/>
</dbReference>
<reference evidence="2 3" key="1">
    <citation type="submission" date="2023-08" db="EMBL/GenBank/DDBJ databases">
        <authorList>
            <person name="Palmer J.M."/>
        </authorList>
    </citation>
    <scope>NUCLEOTIDE SEQUENCE [LARGE SCALE GENOMIC DNA]</scope>
    <source>
        <strain evidence="2 3">TWF481</strain>
    </source>
</reference>
<feature type="region of interest" description="Disordered" evidence="1">
    <location>
        <begin position="104"/>
        <end position="125"/>
    </location>
</feature>
<keyword evidence="3" id="KW-1185">Reference proteome</keyword>
<protein>
    <submittedName>
        <fullName evidence="2">Uncharacterized protein</fullName>
    </submittedName>
</protein>
<dbReference type="AlphaFoldDB" id="A0AAV9W3G8"/>